<proteinExistence type="predicted"/>
<evidence type="ECO:0000313" key="1">
    <source>
        <dbReference type="EMBL" id="KAH9300149.1"/>
    </source>
</evidence>
<organism evidence="1 2">
    <name type="scientific">Taxus chinensis</name>
    <name type="common">Chinese yew</name>
    <name type="synonym">Taxus wallichiana var. chinensis</name>
    <dbReference type="NCBI Taxonomy" id="29808"/>
    <lineage>
        <taxon>Eukaryota</taxon>
        <taxon>Viridiplantae</taxon>
        <taxon>Streptophyta</taxon>
        <taxon>Embryophyta</taxon>
        <taxon>Tracheophyta</taxon>
        <taxon>Spermatophyta</taxon>
        <taxon>Pinopsida</taxon>
        <taxon>Pinidae</taxon>
        <taxon>Conifers II</taxon>
        <taxon>Cupressales</taxon>
        <taxon>Taxaceae</taxon>
        <taxon>Taxus</taxon>
    </lineage>
</organism>
<keyword evidence="2" id="KW-1185">Reference proteome</keyword>
<accession>A0AA38CP22</accession>
<gene>
    <name evidence="1" type="ORF">KI387_011732</name>
</gene>
<dbReference type="Proteomes" id="UP000824469">
    <property type="component" value="Unassembled WGS sequence"/>
</dbReference>
<evidence type="ECO:0000313" key="2">
    <source>
        <dbReference type="Proteomes" id="UP000824469"/>
    </source>
</evidence>
<comment type="caution">
    <text evidence="1">The sequence shown here is derived from an EMBL/GenBank/DDBJ whole genome shotgun (WGS) entry which is preliminary data.</text>
</comment>
<dbReference type="EMBL" id="JAHRHJ020000009">
    <property type="protein sequence ID" value="KAH9300149.1"/>
    <property type="molecule type" value="Genomic_DNA"/>
</dbReference>
<protein>
    <submittedName>
        <fullName evidence="1">Uncharacterized protein</fullName>
    </submittedName>
</protein>
<sequence>ADCEASQKAFFQVKNWEAEHYRTTPNQGLGFNLNSLMLSPLKQYPEKRNSRADSHWLS</sequence>
<name>A0AA38CP22_TAXCH</name>
<dbReference type="AlphaFoldDB" id="A0AA38CP22"/>
<reference evidence="1 2" key="1">
    <citation type="journal article" date="2021" name="Nat. Plants">
        <title>The Taxus genome provides insights into paclitaxel biosynthesis.</title>
        <authorList>
            <person name="Xiong X."/>
            <person name="Gou J."/>
            <person name="Liao Q."/>
            <person name="Li Y."/>
            <person name="Zhou Q."/>
            <person name="Bi G."/>
            <person name="Li C."/>
            <person name="Du R."/>
            <person name="Wang X."/>
            <person name="Sun T."/>
            <person name="Guo L."/>
            <person name="Liang H."/>
            <person name="Lu P."/>
            <person name="Wu Y."/>
            <person name="Zhang Z."/>
            <person name="Ro D.K."/>
            <person name="Shang Y."/>
            <person name="Huang S."/>
            <person name="Yan J."/>
        </authorList>
    </citation>
    <scope>NUCLEOTIDE SEQUENCE [LARGE SCALE GENOMIC DNA]</scope>
    <source>
        <strain evidence="1">Ta-2019</strain>
    </source>
</reference>
<feature type="non-terminal residue" evidence="1">
    <location>
        <position position="1"/>
    </location>
</feature>
<feature type="non-terminal residue" evidence="1">
    <location>
        <position position="58"/>
    </location>
</feature>